<dbReference type="InterPro" id="IPR023049">
    <property type="entry name" value="GlgC_bac"/>
</dbReference>
<dbReference type="PROSITE" id="PS00810">
    <property type="entry name" value="ADP_GLC_PYROPHOSPH_3"/>
    <property type="match status" value="1"/>
</dbReference>
<feature type="domain" description="Glucose-1-phosphate adenylyltransferase/Bifunctional protein GlmU-like C-terminal hexapeptide" evidence="11">
    <location>
        <begin position="291"/>
        <end position="373"/>
    </location>
</feature>
<feature type="binding site" evidence="9">
    <location>
        <position position="191"/>
    </location>
    <ligand>
        <name>alpha-D-glucose 1-phosphate</name>
        <dbReference type="ChEBI" id="CHEBI:58601"/>
    </ligand>
</feature>
<keyword evidence="7 9" id="KW-0320">Glycogen biosynthesis</keyword>
<feature type="site" description="Could play a key role in the communication between the regulatory and the substrate sites" evidence="9">
    <location>
        <position position="99"/>
    </location>
</feature>
<dbReference type="PANTHER" id="PTHR43523">
    <property type="entry name" value="GLUCOSE-1-PHOSPHATE ADENYLYLTRANSFERASE-RELATED"/>
    <property type="match status" value="1"/>
</dbReference>
<dbReference type="GO" id="GO:0005524">
    <property type="term" value="F:ATP binding"/>
    <property type="evidence" value="ECO:0007669"/>
    <property type="project" value="UniProtKB-KW"/>
</dbReference>
<comment type="function">
    <text evidence="9">Involved in the biosynthesis of ADP-glucose, a building block required for the elongation reactions to produce glycogen. Catalyzes the reaction between ATP and alpha-D-glucose 1-phosphate (G1P) to produce pyrophosphate and ADP-Glc.</text>
</comment>
<dbReference type="NCBIfam" id="TIGR02091">
    <property type="entry name" value="glgC"/>
    <property type="match status" value="1"/>
</dbReference>
<dbReference type="CDD" id="cd04651">
    <property type="entry name" value="LbH_G1P_AT_C"/>
    <property type="match status" value="1"/>
</dbReference>
<dbReference type="InterPro" id="IPR011004">
    <property type="entry name" value="Trimer_LpxA-like_sf"/>
</dbReference>
<keyword evidence="3 9" id="KW-0808">Transferase</keyword>
<dbReference type="Pfam" id="PF00483">
    <property type="entry name" value="NTP_transferase"/>
    <property type="match status" value="1"/>
</dbReference>
<dbReference type="HAMAP" id="MF_00624">
    <property type="entry name" value="GlgC"/>
    <property type="match status" value="1"/>
</dbReference>
<dbReference type="GO" id="GO:0005978">
    <property type="term" value="P:glycogen biosynthetic process"/>
    <property type="evidence" value="ECO:0007669"/>
    <property type="project" value="UniProtKB-UniRule"/>
</dbReference>
<comment type="subunit">
    <text evidence="9">Homotetramer.</text>
</comment>
<dbReference type="AlphaFoldDB" id="A0A9D1PQI9"/>
<evidence type="ECO:0000313" key="13">
    <source>
        <dbReference type="Proteomes" id="UP000824162"/>
    </source>
</evidence>
<dbReference type="SUPFAM" id="SSF51161">
    <property type="entry name" value="Trimeric LpxA-like enzymes"/>
    <property type="match status" value="1"/>
</dbReference>
<reference evidence="12" key="1">
    <citation type="journal article" date="2021" name="PeerJ">
        <title>Extensive microbial diversity within the chicken gut microbiome revealed by metagenomics and culture.</title>
        <authorList>
            <person name="Gilroy R."/>
            <person name="Ravi A."/>
            <person name="Getino M."/>
            <person name="Pursley I."/>
            <person name="Horton D.L."/>
            <person name="Alikhan N.F."/>
            <person name="Baker D."/>
            <person name="Gharbi K."/>
            <person name="Hall N."/>
            <person name="Watson M."/>
            <person name="Adriaenssens E.M."/>
            <person name="Foster-Nyarko E."/>
            <person name="Jarju S."/>
            <person name="Secka A."/>
            <person name="Antonio M."/>
            <person name="Oren A."/>
            <person name="Chaudhuri R.R."/>
            <person name="La Ragione R."/>
            <person name="Hildebrand F."/>
            <person name="Pallen M.J."/>
        </authorList>
    </citation>
    <scope>NUCLEOTIDE SEQUENCE</scope>
    <source>
        <strain evidence="12">5790</strain>
    </source>
</reference>
<keyword evidence="4 9" id="KW-0548">Nucleotidyltransferase</keyword>
<evidence type="ECO:0000256" key="1">
    <source>
        <dbReference type="ARBA" id="ARBA00010443"/>
    </source>
</evidence>
<dbReference type="Pfam" id="PF24894">
    <property type="entry name" value="Hexapep_GlmU"/>
    <property type="match status" value="1"/>
</dbReference>
<reference evidence="12" key="2">
    <citation type="submission" date="2021-04" db="EMBL/GenBank/DDBJ databases">
        <authorList>
            <person name="Gilroy R."/>
        </authorList>
    </citation>
    <scope>NUCLEOTIDE SEQUENCE</scope>
    <source>
        <strain evidence="12">5790</strain>
    </source>
</reference>
<comment type="catalytic activity">
    <reaction evidence="9">
        <text>alpha-D-glucose 1-phosphate + ATP + H(+) = ADP-alpha-D-glucose + diphosphate</text>
        <dbReference type="Rhea" id="RHEA:12120"/>
        <dbReference type="ChEBI" id="CHEBI:15378"/>
        <dbReference type="ChEBI" id="CHEBI:30616"/>
        <dbReference type="ChEBI" id="CHEBI:33019"/>
        <dbReference type="ChEBI" id="CHEBI:57498"/>
        <dbReference type="ChEBI" id="CHEBI:58601"/>
        <dbReference type="EC" id="2.7.7.27"/>
    </reaction>
</comment>
<feature type="binding site" evidence="9">
    <location>
        <position position="100"/>
    </location>
    <ligand>
        <name>alpha-D-glucose 1-phosphate</name>
        <dbReference type="ChEBI" id="CHEBI:58601"/>
    </ligand>
</feature>
<evidence type="ECO:0000256" key="4">
    <source>
        <dbReference type="ARBA" id="ARBA00022695"/>
    </source>
</evidence>
<dbReference type="GO" id="GO:0008878">
    <property type="term" value="F:glucose-1-phosphate adenylyltransferase activity"/>
    <property type="evidence" value="ECO:0007669"/>
    <property type="project" value="UniProtKB-UniRule"/>
</dbReference>
<evidence type="ECO:0000313" key="12">
    <source>
        <dbReference type="EMBL" id="HIV85301.1"/>
    </source>
</evidence>
<dbReference type="CDD" id="cd02508">
    <property type="entry name" value="ADP_Glucose_PP"/>
    <property type="match status" value="1"/>
</dbReference>
<accession>A0A9D1PQI9</accession>
<evidence type="ECO:0000256" key="9">
    <source>
        <dbReference type="HAMAP-Rule" id="MF_00624"/>
    </source>
</evidence>
<dbReference type="Gene3D" id="3.90.550.10">
    <property type="entry name" value="Spore Coat Polysaccharide Biosynthesis Protein SpsA, Chain A"/>
    <property type="match status" value="1"/>
</dbReference>
<evidence type="ECO:0000256" key="3">
    <source>
        <dbReference type="ARBA" id="ARBA00022679"/>
    </source>
</evidence>
<dbReference type="InterPro" id="IPR005836">
    <property type="entry name" value="ADP_Glu_pyroP_CS"/>
</dbReference>
<dbReference type="Gene3D" id="2.160.10.10">
    <property type="entry name" value="Hexapeptide repeat proteins"/>
    <property type="match status" value="1"/>
</dbReference>
<organism evidence="12 13">
    <name type="scientific">Candidatus Monoglobus merdigallinarum</name>
    <dbReference type="NCBI Taxonomy" id="2838698"/>
    <lineage>
        <taxon>Bacteria</taxon>
        <taxon>Bacillati</taxon>
        <taxon>Bacillota</taxon>
        <taxon>Clostridia</taxon>
        <taxon>Monoglobales</taxon>
        <taxon>Monoglobaceae</taxon>
        <taxon>Monoglobus</taxon>
    </lineage>
</organism>
<comment type="caution">
    <text evidence="12">The sequence shown here is derived from an EMBL/GenBank/DDBJ whole genome shotgun (WGS) entry which is preliminary data.</text>
</comment>
<dbReference type="InterPro" id="IPR005835">
    <property type="entry name" value="NTP_transferase_dom"/>
</dbReference>
<keyword evidence="5 9" id="KW-0547">Nucleotide-binding</keyword>
<evidence type="ECO:0000256" key="5">
    <source>
        <dbReference type="ARBA" id="ARBA00022741"/>
    </source>
</evidence>
<evidence type="ECO:0000256" key="7">
    <source>
        <dbReference type="ARBA" id="ARBA00023056"/>
    </source>
</evidence>
<keyword evidence="2 9" id="KW-0321">Glycogen metabolism</keyword>
<evidence type="ECO:0000259" key="11">
    <source>
        <dbReference type="Pfam" id="PF24894"/>
    </source>
</evidence>
<protein>
    <recommendedName>
        <fullName evidence="9">Glucose-1-phosphate adenylyltransferase</fullName>
        <ecNumber evidence="9">2.7.7.27</ecNumber>
    </recommendedName>
    <alternativeName>
        <fullName evidence="9">ADP-glucose pyrophosphorylase</fullName>
        <shortName evidence="9">ADPGlc PPase</shortName>
    </alternativeName>
    <alternativeName>
        <fullName evidence="9">ADP-glucose synthase</fullName>
    </alternativeName>
</protein>
<dbReference type="InterPro" id="IPR056818">
    <property type="entry name" value="GlmU/GlgC-like_hexapep"/>
</dbReference>
<feature type="binding site" evidence="9">
    <location>
        <begin position="180"/>
        <end position="181"/>
    </location>
    <ligand>
        <name>alpha-D-glucose 1-phosphate</name>
        <dbReference type="ChEBI" id="CHEBI:58601"/>
    </ligand>
</feature>
<evidence type="ECO:0000256" key="2">
    <source>
        <dbReference type="ARBA" id="ARBA00022600"/>
    </source>
</evidence>
<dbReference type="InterPro" id="IPR011831">
    <property type="entry name" value="ADP-Glc_PPase"/>
</dbReference>
<keyword evidence="6 9" id="KW-0067">ATP-binding</keyword>
<evidence type="ECO:0000256" key="8">
    <source>
        <dbReference type="ARBA" id="ARBA00023277"/>
    </source>
</evidence>
<keyword evidence="8 9" id="KW-0119">Carbohydrate metabolism</keyword>
<dbReference type="PANTHER" id="PTHR43523:SF2">
    <property type="entry name" value="GLUCOSE-1-PHOSPHATE ADENYLYLTRANSFERASE"/>
    <property type="match status" value="1"/>
</dbReference>
<feature type="domain" description="Nucleotidyl transferase" evidence="10">
    <location>
        <begin position="8"/>
        <end position="261"/>
    </location>
</feature>
<gene>
    <name evidence="9" type="primary">glgC</name>
    <name evidence="12" type="ORF">H9900_00655</name>
</gene>
<evidence type="ECO:0000256" key="6">
    <source>
        <dbReference type="ARBA" id="ARBA00022840"/>
    </source>
</evidence>
<evidence type="ECO:0000259" key="10">
    <source>
        <dbReference type="Pfam" id="PF00483"/>
    </source>
</evidence>
<proteinExistence type="inferred from homology"/>
<dbReference type="InterPro" id="IPR029044">
    <property type="entry name" value="Nucleotide-diphossugar_trans"/>
</dbReference>
<comment type="pathway">
    <text evidence="9">Glycan biosynthesis; glycogen biosynthesis.</text>
</comment>
<name>A0A9D1PQI9_9FIRM</name>
<dbReference type="EC" id="2.7.7.27" evidence="9"/>
<dbReference type="PROSITE" id="PS00809">
    <property type="entry name" value="ADP_GLC_PYROPHOSPH_2"/>
    <property type="match status" value="1"/>
</dbReference>
<dbReference type="NCBIfam" id="NF003670">
    <property type="entry name" value="PRK05293.1"/>
    <property type="match status" value="1"/>
</dbReference>
<comment type="similarity">
    <text evidence="1 9">Belongs to the bacterial/plant glucose-1-phosphate adenylyltransferase family.</text>
</comment>
<feature type="binding site" evidence="9">
    <location>
        <position position="165"/>
    </location>
    <ligand>
        <name>alpha-D-glucose 1-phosphate</name>
        <dbReference type="ChEBI" id="CHEBI:58601"/>
    </ligand>
</feature>
<dbReference type="EMBL" id="DXIJ01000008">
    <property type="protein sequence ID" value="HIV85301.1"/>
    <property type="molecule type" value="Genomic_DNA"/>
</dbReference>
<dbReference type="SUPFAM" id="SSF53448">
    <property type="entry name" value="Nucleotide-diphospho-sugar transferases"/>
    <property type="match status" value="1"/>
</dbReference>
<dbReference type="PROSITE" id="PS00808">
    <property type="entry name" value="ADP_GLC_PYROPHOSPH_1"/>
    <property type="match status" value="1"/>
</dbReference>
<sequence length="406" mass="44157">MRSKECVAMILAGGQGSRLGILTQNVAKPAVPFGGKYRIIDFPLSNCAHSGIDTVGVLTQYQPLELNTYIANGQPWDLDRTNGGVFVLPPYTSAEKGEWYKGTANAIYQNLGFIRGFNPKYVVILSGDHIYKMDYNKMLSAHKKAKADATIAVIEVPWDEAPRFGIMNTDENMQIVEFEEKPAEPKSNLASMGVYCFSWDVLEKYLTADEANPESENDFGKNIIPAMLGDGLKLMAHRFDGYWKDVGTIQSLWEANMELLDDQPGCDLDDENWKIFSRNPVKPPQYIGEGAIIKNSYTTEGCEVYGKVEHSILFEGVTVESGANVKDSIILPGAVIKSGAEVTKAVIGSDAVIGADAVIGSTADGANNDFNNTKILSDDITLIGPGVNIGDKKEIAVCSMVTADIC</sequence>
<feature type="site" description="Could play a key role in the communication between the regulatory and the substrate sites" evidence="9">
    <location>
        <position position="60"/>
    </location>
</feature>
<dbReference type="Proteomes" id="UP000824162">
    <property type="component" value="Unassembled WGS sequence"/>
</dbReference>